<feature type="region of interest" description="Disordered" evidence="1">
    <location>
        <begin position="133"/>
        <end position="162"/>
    </location>
</feature>
<comment type="caution">
    <text evidence="2">The sequence shown here is derived from an EMBL/GenBank/DDBJ whole genome shotgun (WGS) entry which is preliminary data.</text>
</comment>
<gene>
    <name evidence="2" type="ORF">D9757_015388</name>
</gene>
<accession>A0A8H5FFA7</accession>
<sequence length="179" mass="19744">MLSIPVNGAVDASAAHVSFQILPGAKPVSKAWLVWLNLLKPSLNSTFYKATLALQDPDKVLKISKRWNGSSILGKTPFGYWEMPWILHPSNYHHQDKLALEVEVGPGTVWISGNFFCILRIATHGKLLVSRSPIPVHHPRPPDRILSTATTDQNSVPSSSDSDPIYGITVGIRYGLEIR</sequence>
<reference evidence="2 3" key="1">
    <citation type="journal article" date="2020" name="ISME J.">
        <title>Uncovering the hidden diversity of litter-decomposition mechanisms in mushroom-forming fungi.</title>
        <authorList>
            <person name="Floudas D."/>
            <person name="Bentzer J."/>
            <person name="Ahren D."/>
            <person name="Johansson T."/>
            <person name="Persson P."/>
            <person name="Tunlid A."/>
        </authorList>
    </citation>
    <scope>NUCLEOTIDE SEQUENCE [LARGE SCALE GENOMIC DNA]</scope>
    <source>
        <strain evidence="2 3">CBS 406.79</strain>
    </source>
</reference>
<dbReference type="EMBL" id="JAACJN010000724">
    <property type="protein sequence ID" value="KAF5334348.1"/>
    <property type="molecule type" value="Genomic_DNA"/>
</dbReference>
<feature type="compositionally biased region" description="Polar residues" evidence="1">
    <location>
        <begin position="147"/>
        <end position="162"/>
    </location>
</feature>
<proteinExistence type="predicted"/>
<evidence type="ECO:0000256" key="1">
    <source>
        <dbReference type="SAM" id="MobiDB-lite"/>
    </source>
</evidence>
<dbReference type="AlphaFoldDB" id="A0A8H5FFA7"/>
<evidence type="ECO:0000313" key="3">
    <source>
        <dbReference type="Proteomes" id="UP000518752"/>
    </source>
</evidence>
<keyword evidence="3" id="KW-1185">Reference proteome</keyword>
<name>A0A8H5FFA7_9AGAR</name>
<evidence type="ECO:0000313" key="2">
    <source>
        <dbReference type="EMBL" id="KAF5334348.1"/>
    </source>
</evidence>
<dbReference type="Proteomes" id="UP000518752">
    <property type="component" value="Unassembled WGS sequence"/>
</dbReference>
<protein>
    <submittedName>
        <fullName evidence="2">Uncharacterized protein</fullName>
    </submittedName>
</protein>
<organism evidence="2 3">
    <name type="scientific">Collybiopsis confluens</name>
    <dbReference type="NCBI Taxonomy" id="2823264"/>
    <lineage>
        <taxon>Eukaryota</taxon>
        <taxon>Fungi</taxon>
        <taxon>Dikarya</taxon>
        <taxon>Basidiomycota</taxon>
        <taxon>Agaricomycotina</taxon>
        <taxon>Agaricomycetes</taxon>
        <taxon>Agaricomycetidae</taxon>
        <taxon>Agaricales</taxon>
        <taxon>Marasmiineae</taxon>
        <taxon>Omphalotaceae</taxon>
        <taxon>Collybiopsis</taxon>
    </lineage>
</organism>